<organism evidence="1 2">
    <name type="scientific">Streptomyces phaeoluteigriseus</name>
    <dbReference type="NCBI Taxonomy" id="114686"/>
    <lineage>
        <taxon>Bacteria</taxon>
        <taxon>Bacillati</taxon>
        <taxon>Actinomycetota</taxon>
        <taxon>Actinomycetes</taxon>
        <taxon>Kitasatosporales</taxon>
        <taxon>Streptomycetaceae</taxon>
        <taxon>Streptomyces</taxon>
        <taxon>Streptomyces aurantiacus group</taxon>
    </lineage>
</organism>
<keyword evidence="2" id="KW-1185">Reference proteome</keyword>
<sequence>MTTPDQHRIWLTDPEPLEGAPDGFAQVIASLVPASYPHVLVRLEYVIRDSRRVEGPYGVRVQQAPDVPVEEWKPVGSALVRDLPLPQLERAARLAVGMAVRTPEGAPLAGGMRSVDLAVAEEEIPSYAEQMVRERHSDVNPADGPGALRRWNRLIRLAEVRLEYNHAVAQGEKAPATVVAEKRGVAPGTVRTWLHQAKQEGFGETEALSLTDFARRYPDAFSHVRATPSGD</sequence>
<proteinExistence type="predicted"/>
<name>A0ABY4ZD46_9ACTN</name>
<accession>A0ABY4ZD46</accession>
<evidence type="ECO:0000313" key="1">
    <source>
        <dbReference type="EMBL" id="USQ86968.1"/>
    </source>
</evidence>
<dbReference type="Proteomes" id="UP001056374">
    <property type="component" value="Chromosome"/>
</dbReference>
<evidence type="ECO:0000313" key="2">
    <source>
        <dbReference type="Proteomes" id="UP001056374"/>
    </source>
</evidence>
<gene>
    <name evidence="1" type="ORF">NFX46_26595</name>
</gene>
<dbReference type="RefSeq" id="WP_252552750.1">
    <property type="nucleotide sequence ID" value="NZ_CP099468.1"/>
</dbReference>
<reference evidence="1" key="1">
    <citation type="submission" date="2022-06" db="EMBL/GenBank/DDBJ databases">
        <title>Complete genome sequence of soil microorganisms Streptomyces sp. Qhu-M197 isolated from Alpine meadows habitats on the Tibetan Plateau.</title>
        <authorList>
            <person name="Zhang B."/>
            <person name="Xiang X."/>
            <person name="Fan J."/>
        </authorList>
    </citation>
    <scope>NUCLEOTIDE SEQUENCE</scope>
    <source>
        <strain evidence="1">Qhu-M197</strain>
    </source>
</reference>
<dbReference type="EMBL" id="CP099468">
    <property type="protein sequence ID" value="USQ86968.1"/>
    <property type="molecule type" value="Genomic_DNA"/>
</dbReference>
<protein>
    <submittedName>
        <fullName evidence="1">Uncharacterized protein</fullName>
    </submittedName>
</protein>